<sequence>MKSLLKLNIAAACAFTSIAAFAIDATPKTVTVDGWISESGCGAEHASVKGANPGCVTKCIKEGAKPVFVDDAKQQVWSIDNPDSIKGHYGHHIQFTGTEDATKKEVHITKVTMLAEQGAKTDTMMK</sequence>
<gene>
    <name evidence="2" type="ORF">HDF16_003145</name>
</gene>
<keyword evidence="3" id="KW-1185">Reference proteome</keyword>
<organism evidence="2 3">
    <name type="scientific">Granulicella aggregans</name>
    <dbReference type="NCBI Taxonomy" id="474949"/>
    <lineage>
        <taxon>Bacteria</taxon>
        <taxon>Pseudomonadati</taxon>
        <taxon>Acidobacteriota</taxon>
        <taxon>Terriglobia</taxon>
        <taxon>Terriglobales</taxon>
        <taxon>Acidobacteriaceae</taxon>
        <taxon>Granulicella</taxon>
    </lineage>
</organism>
<dbReference type="AlphaFoldDB" id="A0A7W7ZEK3"/>
<proteinExistence type="predicted"/>
<protein>
    <submittedName>
        <fullName evidence="2">Uncharacterized protein</fullName>
    </submittedName>
</protein>
<feature type="chain" id="PRO_5030998244" evidence="1">
    <location>
        <begin position="23"/>
        <end position="126"/>
    </location>
</feature>
<keyword evidence="1" id="KW-0732">Signal</keyword>
<comment type="caution">
    <text evidence="2">The sequence shown here is derived from an EMBL/GenBank/DDBJ whole genome shotgun (WGS) entry which is preliminary data.</text>
</comment>
<accession>A0A7W7ZEK3</accession>
<dbReference type="RefSeq" id="WP_184218068.1">
    <property type="nucleotide sequence ID" value="NZ_JACHIP010000004.1"/>
</dbReference>
<evidence type="ECO:0000313" key="3">
    <source>
        <dbReference type="Proteomes" id="UP000540989"/>
    </source>
</evidence>
<dbReference type="EMBL" id="JACHIP010000004">
    <property type="protein sequence ID" value="MBB5058431.1"/>
    <property type="molecule type" value="Genomic_DNA"/>
</dbReference>
<name>A0A7W7ZEK3_9BACT</name>
<evidence type="ECO:0000313" key="2">
    <source>
        <dbReference type="EMBL" id="MBB5058431.1"/>
    </source>
</evidence>
<dbReference type="Proteomes" id="UP000540989">
    <property type="component" value="Unassembled WGS sequence"/>
</dbReference>
<reference evidence="2 3" key="1">
    <citation type="submission" date="2020-08" db="EMBL/GenBank/DDBJ databases">
        <title>Genomic Encyclopedia of Type Strains, Phase IV (KMG-V): Genome sequencing to study the core and pangenomes of soil and plant-associated prokaryotes.</title>
        <authorList>
            <person name="Whitman W."/>
        </authorList>
    </citation>
    <scope>NUCLEOTIDE SEQUENCE [LARGE SCALE GENOMIC DNA]</scope>
    <source>
        <strain evidence="2 3">M8UP14</strain>
    </source>
</reference>
<evidence type="ECO:0000256" key="1">
    <source>
        <dbReference type="SAM" id="SignalP"/>
    </source>
</evidence>
<feature type="signal peptide" evidence="1">
    <location>
        <begin position="1"/>
        <end position="22"/>
    </location>
</feature>